<reference evidence="7 8" key="1">
    <citation type="submission" date="2016-04" db="EMBL/GenBank/DDBJ databases">
        <title>Complete Genome Sequence of Halotalea alkalilenta IHB B 13600.</title>
        <authorList>
            <person name="Swarnkar M.K."/>
            <person name="Sharma A."/>
            <person name="Kaushal K."/>
            <person name="Soni R."/>
            <person name="Rana S."/>
            <person name="Singh A.K."/>
            <person name="Gulati A."/>
        </authorList>
    </citation>
    <scope>NUCLEOTIDE SEQUENCE [LARGE SCALE GENOMIC DNA]</scope>
    <source>
        <strain evidence="7 8">IHB B 13600</strain>
    </source>
</reference>
<dbReference type="GO" id="GO:0005524">
    <property type="term" value="F:ATP binding"/>
    <property type="evidence" value="ECO:0007669"/>
    <property type="project" value="UniProtKB-KW"/>
</dbReference>
<dbReference type="KEGG" id="haa:A5892_16710"/>
<sequence length="249" mass="26907">MLTLEEACLDTTPRLAAITDRLAPGELLGVIGPNGAGKSTLISLLSGYRAPSRGRVLFDGVALADHDPAVLARRRALVAQAEAPAFDWRVSEFLGLGGGTSDGIARAIHALELEAFEARGIGGLSGGERQRVMIARALCQLDALEGDKALTRLLLLDEPNSALDIGHQQRLMRLLQRLARERGMGVVCVLHDLNLAATYCDRLWLLRDGARVASGSPREVFANGGIAEVFDVELEISLCDERPRLRLRR</sequence>
<dbReference type="InterPro" id="IPR027417">
    <property type="entry name" value="P-loop_NTPase"/>
</dbReference>
<keyword evidence="3" id="KW-0067">ATP-binding</keyword>
<dbReference type="RefSeq" id="WP_064123758.1">
    <property type="nucleotide sequence ID" value="NZ_CP015243.1"/>
</dbReference>
<evidence type="ECO:0000256" key="4">
    <source>
        <dbReference type="ARBA" id="ARBA00022967"/>
    </source>
</evidence>
<accession>A0A172YIL6</accession>
<dbReference type="Gene3D" id="3.40.50.300">
    <property type="entry name" value="P-loop containing nucleotide triphosphate hydrolases"/>
    <property type="match status" value="1"/>
</dbReference>
<evidence type="ECO:0000256" key="1">
    <source>
        <dbReference type="ARBA" id="ARBA00022448"/>
    </source>
</evidence>
<dbReference type="PROSITE" id="PS50893">
    <property type="entry name" value="ABC_TRANSPORTER_2"/>
    <property type="match status" value="1"/>
</dbReference>
<evidence type="ECO:0000256" key="2">
    <source>
        <dbReference type="ARBA" id="ARBA00022741"/>
    </source>
</evidence>
<dbReference type="SMART" id="SM00382">
    <property type="entry name" value="AAA"/>
    <property type="match status" value="1"/>
</dbReference>
<evidence type="ECO:0000313" key="8">
    <source>
        <dbReference type="Proteomes" id="UP000077875"/>
    </source>
</evidence>
<keyword evidence="2" id="KW-0547">Nucleotide-binding</keyword>
<feature type="domain" description="ABC transporter" evidence="6">
    <location>
        <begin position="2"/>
        <end position="233"/>
    </location>
</feature>
<name>A0A172YIL6_9GAMM</name>
<gene>
    <name evidence="7" type="ORF">A5892_16710</name>
</gene>
<dbReference type="CDD" id="cd03214">
    <property type="entry name" value="ABC_Iron-Siderophores_B12_Hemin"/>
    <property type="match status" value="1"/>
</dbReference>
<dbReference type="InterPro" id="IPR003439">
    <property type="entry name" value="ABC_transporter-like_ATP-bd"/>
</dbReference>
<keyword evidence="4" id="KW-1278">Translocase</keyword>
<dbReference type="GO" id="GO:0016887">
    <property type="term" value="F:ATP hydrolysis activity"/>
    <property type="evidence" value="ECO:0007669"/>
    <property type="project" value="InterPro"/>
</dbReference>
<organism evidence="7 8">
    <name type="scientific">Halotalea alkalilenta</name>
    <dbReference type="NCBI Taxonomy" id="376489"/>
    <lineage>
        <taxon>Bacteria</taxon>
        <taxon>Pseudomonadati</taxon>
        <taxon>Pseudomonadota</taxon>
        <taxon>Gammaproteobacteria</taxon>
        <taxon>Oceanospirillales</taxon>
        <taxon>Halomonadaceae</taxon>
        <taxon>Halotalea</taxon>
    </lineage>
</organism>
<evidence type="ECO:0000313" key="7">
    <source>
        <dbReference type="EMBL" id="ANF58905.1"/>
    </source>
</evidence>
<dbReference type="PROSITE" id="PS00211">
    <property type="entry name" value="ABC_TRANSPORTER_1"/>
    <property type="match status" value="1"/>
</dbReference>
<keyword evidence="8" id="KW-1185">Reference proteome</keyword>
<evidence type="ECO:0000256" key="5">
    <source>
        <dbReference type="ARBA" id="ARBA00037066"/>
    </source>
</evidence>
<dbReference type="SUPFAM" id="SSF52540">
    <property type="entry name" value="P-loop containing nucleoside triphosphate hydrolases"/>
    <property type="match status" value="1"/>
</dbReference>
<keyword evidence="1" id="KW-0813">Transport</keyword>
<evidence type="ECO:0000259" key="6">
    <source>
        <dbReference type="PROSITE" id="PS50893"/>
    </source>
</evidence>
<dbReference type="PANTHER" id="PTHR42794">
    <property type="entry name" value="HEMIN IMPORT ATP-BINDING PROTEIN HMUV"/>
    <property type="match status" value="1"/>
</dbReference>
<comment type="function">
    <text evidence="5">Part of the ABC transporter complex HmuTUV involved in hemin import. Responsible for energy coupling to the transport system.</text>
</comment>
<dbReference type="Proteomes" id="UP000077875">
    <property type="component" value="Chromosome"/>
</dbReference>
<dbReference type="InterPro" id="IPR017871">
    <property type="entry name" value="ABC_transporter-like_CS"/>
</dbReference>
<dbReference type="STRING" id="376489.A5892_16710"/>
<evidence type="ECO:0000256" key="3">
    <source>
        <dbReference type="ARBA" id="ARBA00022840"/>
    </source>
</evidence>
<dbReference type="AlphaFoldDB" id="A0A172YIL6"/>
<dbReference type="InterPro" id="IPR003593">
    <property type="entry name" value="AAA+_ATPase"/>
</dbReference>
<dbReference type="Pfam" id="PF00005">
    <property type="entry name" value="ABC_tran"/>
    <property type="match status" value="1"/>
</dbReference>
<dbReference type="EMBL" id="CP015243">
    <property type="protein sequence ID" value="ANF58905.1"/>
    <property type="molecule type" value="Genomic_DNA"/>
</dbReference>
<dbReference type="PANTHER" id="PTHR42794:SF1">
    <property type="entry name" value="HEMIN IMPORT ATP-BINDING PROTEIN HMUV"/>
    <property type="match status" value="1"/>
</dbReference>
<protein>
    <recommendedName>
        <fullName evidence="6">ABC transporter domain-containing protein</fullName>
    </recommendedName>
</protein>
<proteinExistence type="predicted"/>